<dbReference type="EMBL" id="CP002666">
    <property type="protein sequence ID" value="AEE44243.1"/>
    <property type="molecule type" value="Genomic_DNA"/>
</dbReference>
<dbReference type="STRING" id="590998.Celf_0093"/>
<sequence length="528" mass="56240">MNVPAPRRRLALLGAGAVLLMTAAAAGLLWQRSVHAHDGFVDDAAVEQGLTLLTNPEGRLQLPVREGETSLEMTAWTRDVLRRVGLPAPELSPAPEAFDAESARYSPVWSTYFAVLAGLPVPSDQRTAAEEAVAALAVAPDDRAAADVMMSMWAAQQAGLGDALPPAALAWARDQVQECHGNAYTLVHTVQALTATGEQEEPLVVALRGCLAESGAGVTAPQVPRHEEELLATVGEALAFDEVGWPADVPRDAYAAALAPQPWSWSDPWWSAFSLRGFVAAGGDPVAYAPVAREWVEHLDEDGTMPVLMIDQPNPEQDMFAAMIAHRVGVEWSGLPAQTLRATAADVAQWPDERHATWTLSAYLQGVELTQEESERSAEPVRRCAQDTVDLGSLRRHWVCELAADALGVDVADADVGPAFYRGLEPAAAVEAAAVLEPTDLPAEVRSAITTVASEPGRHGTQTVAQALLVARRFPGTLTDEAPLVDAIERARAEADLSGLYTTTPGDGVVDVYATYWVCAADAEEPAR</sequence>
<evidence type="ECO:0000313" key="1">
    <source>
        <dbReference type="EMBL" id="AEE44243.1"/>
    </source>
</evidence>
<keyword evidence="2" id="KW-1185">Reference proteome</keyword>
<dbReference type="HOGENOM" id="CLU_515529_0_0_11"/>
<name>F4H4P2_CELFA</name>
<gene>
    <name evidence="1" type="ordered locus">Celf_0093</name>
</gene>
<dbReference type="Proteomes" id="UP000008460">
    <property type="component" value="Chromosome"/>
</dbReference>
<organism evidence="1 2">
    <name type="scientific">Cellulomonas fimi (strain ATCC 484 / DSM 20113 / JCM 1341 / CCUG 24087 / LMG 16345 / NBRC 15513 / NCIMB 8980 / NCTC 7547 / NRS-133)</name>
    <dbReference type="NCBI Taxonomy" id="590998"/>
    <lineage>
        <taxon>Bacteria</taxon>
        <taxon>Bacillati</taxon>
        <taxon>Actinomycetota</taxon>
        <taxon>Actinomycetes</taxon>
        <taxon>Micrococcales</taxon>
        <taxon>Cellulomonadaceae</taxon>
        <taxon>Cellulomonas</taxon>
    </lineage>
</organism>
<dbReference type="KEGG" id="cfi:Celf_0093"/>
<accession>F4H4P2</accession>
<dbReference type="AlphaFoldDB" id="F4H4P2"/>
<protein>
    <submittedName>
        <fullName evidence="1">Uncharacterized protein</fullName>
    </submittedName>
</protein>
<evidence type="ECO:0000313" key="2">
    <source>
        <dbReference type="Proteomes" id="UP000008460"/>
    </source>
</evidence>
<reference evidence="1 2" key="1">
    <citation type="submission" date="2011-04" db="EMBL/GenBank/DDBJ databases">
        <title>Complete sequence of Cellulomonas fimi ATCC 484.</title>
        <authorList>
            <consortium name="US DOE Joint Genome Institute"/>
            <person name="Lucas S."/>
            <person name="Han J."/>
            <person name="Lapidus A."/>
            <person name="Cheng J.-F."/>
            <person name="Goodwin L."/>
            <person name="Pitluck S."/>
            <person name="Peters L."/>
            <person name="Chertkov O."/>
            <person name="Detter J.C."/>
            <person name="Han C."/>
            <person name="Tapia R."/>
            <person name="Land M."/>
            <person name="Hauser L."/>
            <person name="Kyrpides N."/>
            <person name="Ivanova N."/>
            <person name="Ovchinnikova G."/>
            <person name="Pagani I."/>
            <person name="Mead D."/>
            <person name="Brumm P."/>
            <person name="Woyke T."/>
        </authorList>
    </citation>
    <scope>NUCLEOTIDE SEQUENCE [LARGE SCALE GENOMIC DNA]</scope>
    <source>
        <strain evidence="2">ATCC 484 / DSM 20113 / JCM 1341 / NBRC 15513 / NCIMB 8980 / NCTC 7547</strain>
    </source>
</reference>
<proteinExistence type="predicted"/>